<feature type="signal peptide" evidence="1">
    <location>
        <begin position="1"/>
        <end position="37"/>
    </location>
</feature>
<evidence type="ECO:0000313" key="3">
    <source>
        <dbReference type="Proteomes" id="UP000237222"/>
    </source>
</evidence>
<evidence type="ECO:0000256" key="1">
    <source>
        <dbReference type="SAM" id="SignalP"/>
    </source>
</evidence>
<gene>
    <name evidence="2" type="ORF">C0068_00340</name>
</gene>
<keyword evidence="1" id="KW-0732">Signal</keyword>
<dbReference type="AlphaFoldDB" id="A0A2S4HL94"/>
<evidence type="ECO:0008006" key="4">
    <source>
        <dbReference type="Google" id="ProtNLM"/>
    </source>
</evidence>
<protein>
    <recommendedName>
        <fullName evidence="4">Phytase-like domain-containing protein</fullName>
    </recommendedName>
</protein>
<feature type="chain" id="PRO_5015651829" description="Phytase-like domain-containing protein" evidence="1">
    <location>
        <begin position="38"/>
        <end position="145"/>
    </location>
</feature>
<sequence length="145" mass="15994">MNQKLDSDGIGNQNRMNIFMKTKYTLLALLISLSAQAQVETHFAIPASVLDKNSTGIFRSFCVETRLFVAFNGKSGFSSVTNVKNGNNTPVYCEHTEFVVLSEEQVPALPLDKKSSGIGRILTLGNNKFMLYTSRSGANDLSQFF</sequence>
<proteinExistence type="predicted"/>
<evidence type="ECO:0000313" key="2">
    <source>
        <dbReference type="EMBL" id="POP54699.1"/>
    </source>
</evidence>
<comment type="caution">
    <text evidence="2">The sequence shown here is derived from an EMBL/GenBank/DDBJ whole genome shotgun (WGS) entry which is preliminary data.</text>
</comment>
<accession>A0A2S4HL94</accession>
<name>A0A2S4HL94_9GAMM</name>
<dbReference type="RefSeq" id="WP_103682503.1">
    <property type="nucleotide sequence ID" value="NZ_PQGG01000002.1"/>
</dbReference>
<reference evidence="2" key="1">
    <citation type="submission" date="2018-01" db="EMBL/GenBank/DDBJ databases">
        <authorList>
            <person name="Yu X.-D."/>
        </authorList>
    </citation>
    <scope>NUCLEOTIDE SEQUENCE</scope>
    <source>
        <strain evidence="2">ZX-21</strain>
    </source>
</reference>
<dbReference type="EMBL" id="PQGG01000002">
    <property type="protein sequence ID" value="POP54699.1"/>
    <property type="molecule type" value="Genomic_DNA"/>
</dbReference>
<organism evidence="2 3">
    <name type="scientific">Zhongshania marina</name>
    <dbReference type="NCBI Taxonomy" id="2304603"/>
    <lineage>
        <taxon>Bacteria</taxon>
        <taxon>Pseudomonadati</taxon>
        <taxon>Pseudomonadota</taxon>
        <taxon>Gammaproteobacteria</taxon>
        <taxon>Cellvibrionales</taxon>
        <taxon>Spongiibacteraceae</taxon>
        <taxon>Zhongshania</taxon>
    </lineage>
</organism>
<dbReference type="Proteomes" id="UP000237222">
    <property type="component" value="Unassembled WGS sequence"/>
</dbReference>